<evidence type="ECO:0000313" key="2">
    <source>
        <dbReference type="EMBL" id="CAG8433834.1"/>
    </source>
</evidence>
<dbReference type="AlphaFoldDB" id="A0A9N8V0G4"/>
<sequence>MIFALKEENFVVIDNGSWRIKARKGVPKEIFEIPSLFLPTDNLEKRASNDNNNTLSLTSSSLIAETKIQPTNSVSVFTSSPPIERGEIKKWEEVEALWRHILLKEFGIKRSRNECPVMITTPSWWTKEQHERIAQIFFEHFNVPGLYIADQALMTIYGCGSVSGLVVDIGHGKTDITPIFESIVQYHAIQTLPIGGQDIDKYLHTLLQSDEQLLSEYDDTIDIEFARAIKEIIGGCHDEEEEQHHDDDEERQEVEYLGKRFTIGSERFRAAEPFFNPILVGKDEVASLPDAINIAIGSCDIDKRSFLWENIALTGGSSLLKGLRERLQKELEAYLIISENAGDYQFKEAKFIKIPDYLTSFKERQDLAAFLGASMVAKLVFGDPKNFISKVDYNEIGPTAVHTKSY</sequence>
<organism evidence="2 3">
    <name type="scientific">Ambispora gerdemannii</name>
    <dbReference type="NCBI Taxonomy" id="144530"/>
    <lineage>
        <taxon>Eukaryota</taxon>
        <taxon>Fungi</taxon>
        <taxon>Fungi incertae sedis</taxon>
        <taxon>Mucoromycota</taxon>
        <taxon>Glomeromycotina</taxon>
        <taxon>Glomeromycetes</taxon>
        <taxon>Archaeosporales</taxon>
        <taxon>Ambisporaceae</taxon>
        <taxon>Ambispora</taxon>
    </lineage>
</organism>
<dbReference type="Gene3D" id="3.30.420.40">
    <property type="match status" value="3"/>
</dbReference>
<dbReference type="Pfam" id="PF00022">
    <property type="entry name" value="Actin"/>
    <property type="match status" value="1"/>
</dbReference>
<gene>
    <name evidence="2" type="ORF">AGERDE_LOCUS250</name>
</gene>
<keyword evidence="3" id="KW-1185">Reference proteome</keyword>
<evidence type="ECO:0000313" key="3">
    <source>
        <dbReference type="Proteomes" id="UP000789831"/>
    </source>
</evidence>
<evidence type="ECO:0000256" key="1">
    <source>
        <dbReference type="RuleBase" id="RU000487"/>
    </source>
</evidence>
<dbReference type="Gene3D" id="3.90.640.10">
    <property type="entry name" value="Actin, Chain A, domain 4"/>
    <property type="match status" value="1"/>
</dbReference>
<reference evidence="2" key="1">
    <citation type="submission" date="2021-06" db="EMBL/GenBank/DDBJ databases">
        <authorList>
            <person name="Kallberg Y."/>
            <person name="Tangrot J."/>
            <person name="Rosling A."/>
        </authorList>
    </citation>
    <scope>NUCLEOTIDE SEQUENCE</scope>
    <source>
        <strain evidence="2">MT106</strain>
    </source>
</reference>
<proteinExistence type="inferred from homology"/>
<accession>A0A9N8V0G4</accession>
<dbReference type="PANTHER" id="PTHR11937">
    <property type="entry name" value="ACTIN"/>
    <property type="match status" value="1"/>
</dbReference>
<dbReference type="EMBL" id="CAJVPL010000012">
    <property type="protein sequence ID" value="CAG8433834.1"/>
    <property type="molecule type" value="Genomic_DNA"/>
</dbReference>
<comment type="caution">
    <text evidence="2">The sequence shown here is derived from an EMBL/GenBank/DDBJ whole genome shotgun (WGS) entry which is preliminary data.</text>
</comment>
<dbReference type="OrthoDB" id="74201at2759"/>
<dbReference type="InterPro" id="IPR004000">
    <property type="entry name" value="Actin"/>
</dbReference>
<protein>
    <submittedName>
        <fullName evidence="2">9597_t:CDS:1</fullName>
    </submittedName>
</protein>
<dbReference type="PRINTS" id="PR00190">
    <property type="entry name" value="ACTIN"/>
</dbReference>
<name>A0A9N8V0G4_9GLOM</name>
<comment type="similarity">
    <text evidence="1">Belongs to the actin family.</text>
</comment>
<dbReference type="SUPFAM" id="SSF53067">
    <property type="entry name" value="Actin-like ATPase domain"/>
    <property type="match status" value="2"/>
</dbReference>
<dbReference type="Proteomes" id="UP000789831">
    <property type="component" value="Unassembled WGS sequence"/>
</dbReference>
<dbReference type="CDD" id="cd10208">
    <property type="entry name" value="ASKHA_NBD_ScArp9-like"/>
    <property type="match status" value="1"/>
</dbReference>
<dbReference type="InterPro" id="IPR043129">
    <property type="entry name" value="ATPase_NBD"/>
</dbReference>
<dbReference type="SMART" id="SM00268">
    <property type="entry name" value="ACTIN"/>
    <property type="match status" value="1"/>
</dbReference>